<evidence type="ECO:0000259" key="4">
    <source>
        <dbReference type="Pfam" id="PF18332"/>
    </source>
</evidence>
<evidence type="ECO:0000313" key="6">
    <source>
        <dbReference type="EMBL" id="KAL3283158.1"/>
    </source>
</evidence>
<dbReference type="InterPro" id="IPR041106">
    <property type="entry name" value="XRN1_D2_D3"/>
</dbReference>
<dbReference type="PANTHER" id="PTHR12341:SF7">
    <property type="entry name" value="5'-3' EXORIBONUCLEASE 1"/>
    <property type="match status" value="1"/>
</dbReference>
<evidence type="ECO:0000259" key="5">
    <source>
        <dbReference type="Pfam" id="PF18334"/>
    </source>
</evidence>
<accession>A0ABD2NWV3</accession>
<protein>
    <submittedName>
        <fullName evidence="6">Uncharacterized protein</fullName>
    </submittedName>
</protein>
<feature type="compositionally biased region" description="Basic residues" evidence="1">
    <location>
        <begin position="1306"/>
        <end position="1317"/>
    </location>
</feature>
<organism evidence="6 7">
    <name type="scientific">Cryptolaemus montrouzieri</name>
    <dbReference type="NCBI Taxonomy" id="559131"/>
    <lineage>
        <taxon>Eukaryota</taxon>
        <taxon>Metazoa</taxon>
        <taxon>Ecdysozoa</taxon>
        <taxon>Arthropoda</taxon>
        <taxon>Hexapoda</taxon>
        <taxon>Insecta</taxon>
        <taxon>Pterygota</taxon>
        <taxon>Neoptera</taxon>
        <taxon>Endopterygota</taxon>
        <taxon>Coleoptera</taxon>
        <taxon>Polyphaga</taxon>
        <taxon>Cucujiformia</taxon>
        <taxon>Coccinelloidea</taxon>
        <taxon>Coccinellidae</taxon>
        <taxon>Scymninae</taxon>
        <taxon>Scymnini</taxon>
        <taxon>Cryptolaemus</taxon>
    </lineage>
</organism>
<dbReference type="Proteomes" id="UP001516400">
    <property type="component" value="Unassembled WGS sequence"/>
</dbReference>
<dbReference type="InterPro" id="IPR027073">
    <property type="entry name" value="5_3_exoribonuclease"/>
</dbReference>
<dbReference type="Pfam" id="PF17846">
    <property type="entry name" value="XRN_M"/>
    <property type="match status" value="1"/>
</dbReference>
<dbReference type="InterPro" id="IPR047007">
    <property type="entry name" value="XRN1_D1_sf"/>
</dbReference>
<evidence type="ECO:0000256" key="1">
    <source>
        <dbReference type="SAM" id="MobiDB-lite"/>
    </source>
</evidence>
<feature type="domain" description="5'-3' exoribonuclease 1 D1" evidence="4">
    <location>
        <begin position="401"/>
        <end position="576"/>
    </location>
</feature>
<proteinExistence type="predicted"/>
<dbReference type="Gene3D" id="2.30.30.750">
    <property type="match status" value="1"/>
</dbReference>
<evidence type="ECO:0000313" key="7">
    <source>
        <dbReference type="Proteomes" id="UP001516400"/>
    </source>
</evidence>
<feature type="compositionally biased region" description="Basic and acidic residues" evidence="1">
    <location>
        <begin position="1060"/>
        <end position="1070"/>
    </location>
</feature>
<dbReference type="InterPro" id="IPR047008">
    <property type="entry name" value="XRN1_SH3_sf"/>
</dbReference>
<feature type="region of interest" description="Disordered" evidence="1">
    <location>
        <begin position="1015"/>
        <end position="1075"/>
    </location>
</feature>
<dbReference type="EMBL" id="JABFTP020000144">
    <property type="protein sequence ID" value="KAL3283158.1"/>
    <property type="molecule type" value="Genomic_DNA"/>
</dbReference>
<keyword evidence="7" id="KW-1185">Reference proteome</keyword>
<evidence type="ECO:0000259" key="3">
    <source>
        <dbReference type="Pfam" id="PF18129"/>
    </source>
</evidence>
<feature type="region of interest" description="Disordered" evidence="1">
    <location>
        <begin position="1260"/>
        <end position="1326"/>
    </location>
</feature>
<dbReference type="InterPro" id="IPR040992">
    <property type="entry name" value="XRN1_D1"/>
</dbReference>
<feature type="compositionally biased region" description="Basic and acidic residues" evidence="1">
    <location>
        <begin position="1272"/>
        <end position="1281"/>
    </location>
</feature>
<dbReference type="InterPro" id="IPR041412">
    <property type="entry name" value="Xrn1_helical"/>
</dbReference>
<comment type="caution">
    <text evidence="6">The sequence shown here is derived from an EMBL/GenBank/DDBJ whole genome shotgun (WGS) entry which is preliminary data.</text>
</comment>
<dbReference type="InterPro" id="IPR041385">
    <property type="entry name" value="SH3_12"/>
</dbReference>
<dbReference type="Pfam" id="PF18332">
    <property type="entry name" value="XRN1_D1"/>
    <property type="match status" value="1"/>
</dbReference>
<feature type="domain" description="5'-3' exoribonuclease 1 SH3-like" evidence="3">
    <location>
        <begin position="837"/>
        <end position="909"/>
    </location>
</feature>
<gene>
    <name evidence="6" type="ORF">HHI36_006310</name>
</gene>
<dbReference type="PANTHER" id="PTHR12341">
    <property type="entry name" value="5'-&gt;3' EXORIBONUCLEASE"/>
    <property type="match status" value="1"/>
</dbReference>
<dbReference type="Pfam" id="PF18334">
    <property type="entry name" value="XRN1_D2_D3"/>
    <property type="match status" value="1"/>
</dbReference>
<reference evidence="6 7" key="1">
    <citation type="journal article" date="2021" name="BMC Biol.">
        <title>Horizontally acquired antibacterial genes associated with adaptive radiation of ladybird beetles.</title>
        <authorList>
            <person name="Li H.S."/>
            <person name="Tang X.F."/>
            <person name="Huang Y.H."/>
            <person name="Xu Z.Y."/>
            <person name="Chen M.L."/>
            <person name="Du X.Y."/>
            <person name="Qiu B.Y."/>
            <person name="Chen P.T."/>
            <person name="Zhang W."/>
            <person name="Slipinski A."/>
            <person name="Escalona H.E."/>
            <person name="Waterhouse R.M."/>
            <person name="Zwick A."/>
            <person name="Pang H."/>
        </authorList>
    </citation>
    <scope>NUCLEOTIDE SEQUENCE [LARGE SCALE GENOMIC DNA]</scope>
    <source>
        <strain evidence="6">SYSU2018</strain>
    </source>
</reference>
<feature type="domain" description="Exoribonuclease Xrn1 D2/D3" evidence="5">
    <location>
        <begin position="587"/>
        <end position="809"/>
    </location>
</feature>
<name>A0ABD2NWV3_9CUCU</name>
<sequence>MEFSPLKETLKNFKFDIENIIDDWVLMGFLVGNDFIPNLPNLHIASGALPILYKAYMEVLPKLDGYINEGGSLNLKRFESLMKKLGEIDVQNFDEVRDNLLYMESKTGRKMQPFAKNNSKLRNLETWKPEEGEDILGPEFLECLEEQRVTRDAGLSALIKATEEEYFEEEDDFSDCDENEEDDEEFENYKRSYYMNKLEYERVTPQVMKSQAEGYVRAIQWNLHYYYNGVCSWSWFYPHHYAPFVSDIKNFENLELNFDIGKPFLPYEQLLAVLPAASKELLPKCYQKLMTEETSPIIKYYPENFDTDLNGKKQEWEAVVLVPFIDEDILLESMHLCKDQLSSDEARRNKHGPMLCYSYTAEDLGVYESPMYFSAISHNHAKLQPITIDEIRVSREKLVKGLYPGVLLDVYYPGFPTLKHLEYRGHLKKARVKVFEQASRNESIIIQVIPSERVLDAKLPVDLLGKTVYVGWPHLVEAKVVEVFNSNQKLVYAGDGLQPIEKPSPPTFEQEIDTVQEYYTNRLGIEFGKVLVLIKVKKMIGQKYMFTSKGRISLEKSFCENTSNYPLQLIVENINVYTESFKVYTKLEDIFPAGTQCFTLTHNEYYGFKGTVKHDAKTPEGLVCICITFSDEPNLSKPKHLTENMEYRYRTLYVAAVQASMSNYIFSRITGSFFVTARNREGGPKTVNLGLDLKFNKKNLETPGFTKKIGNVWYYTDAAIDAVEAYADEFPEVLEYIAKTNHNNHKDEILIEDIFPENSAEKVKAIQTWLTSQPHSRVERRACNSAVLDVDVVKEIEKIVDGYKPSNTKNVTLQCKPNLLYRADLCFGNLLPDPSVEVQLFDRIINVRPNHTVPYGLKGTIIGIQKAAPEASNEHMYDVIFDTKFEGGFEINSCSTGRGYRLPLNAFINISHGIRLYQPKSEISTNPSQMQREEYNHRKYQNYNSHNRNSNYVPNSAFAKFNNNQFTNAPHSYNAVPPFMPNGEPIYKSFNPHNQNYNSQTQKYQLYDYRNPFPKKYAPDSCPALQTNNLNSKNNSQKISSGESKVRQRGNTSKGITDSNKGKNPKEKIDFMPSFKKVNDPVEETANALKKILKINEQPHVENVQQTEVNISNVSEPSSQQSKDREHITSSITPYSVQLLSYYQSKGLGLPRYQYVMGDIGIQCQIKLPNRQIIIGPPAKTREDASECVAELALNVLNSKESHLDDVAKVMKESPKKFPKPPKQWWNHEQKAEKFYSSGNVNSSSNNNWRGLIPLQVVKKGKASSSTSVNNTKDDISEANKKNTRTVLSEKPENSSNENAQTIRKKEQKPRRQRKMRIAANFGMNP</sequence>
<evidence type="ECO:0000259" key="2">
    <source>
        <dbReference type="Pfam" id="PF17846"/>
    </source>
</evidence>
<dbReference type="Pfam" id="PF18129">
    <property type="entry name" value="SH3_12"/>
    <property type="match status" value="1"/>
</dbReference>
<feature type="domain" description="Xrn1 helical" evidence="2">
    <location>
        <begin position="14"/>
        <end position="357"/>
    </location>
</feature>
<dbReference type="Gene3D" id="1.25.40.1050">
    <property type="match status" value="1"/>
</dbReference>
<dbReference type="Gene3D" id="2.170.260.40">
    <property type="match status" value="1"/>
</dbReference>
<feature type="compositionally biased region" description="Polar residues" evidence="1">
    <location>
        <begin position="1024"/>
        <end position="1059"/>
    </location>
</feature>